<reference evidence="2 3" key="1">
    <citation type="journal article" date="2021" name="J. Hered.">
        <title>A chromosome-level genome assembly of the parasitoid wasp, Cotesia glomerata (Hymenoptera: Braconidae).</title>
        <authorList>
            <person name="Pinto B.J."/>
            <person name="Weis J.J."/>
            <person name="Gamble T."/>
            <person name="Ode P.J."/>
            <person name="Paul R."/>
            <person name="Zaspel J.M."/>
        </authorList>
    </citation>
    <scope>NUCLEOTIDE SEQUENCE [LARGE SCALE GENOMIC DNA]</scope>
    <source>
        <strain evidence="2">CgM1</strain>
    </source>
</reference>
<evidence type="ECO:0000313" key="3">
    <source>
        <dbReference type="Proteomes" id="UP000826195"/>
    </source>
</evidence>
<dbReference type="EMBL" id="JAHXZJ010002609">
    <property type="protein sequence ID" value="KAH0540973.1"/>
    <property type="molecule type" value="Genomic_DNA"/>
</dbReference>
<gene>
    <name evidence="2" type="ORF">KQX54_020711</name>
</gene>
<accession>A0AAV7I1R5</accession>
<protein>
    <submittedName>
        <fullName evidence="2">Uncharacterized protein</fullName>
    </submittedName>
</protein>
<sequence>MQHGFAPGSPLSTIYCSFFLSLAHPGEWRTDHPEPPDIISHLWPNYGPSGIRRLKKVTRQKYLKLTIQPSDEEIKADGHRTGLHNQMTWHFRRPPGTNSALKYPTSGGQVVPPE</sequence>
<comment type="caution">
    <text evidence="2">The sequence shown here is derived from an EMBL/GenBank/DDBJ whole genome shotgun (WGS) entry which is preliminary data.</text>
</comment>
<dbReference type="AlphaFoldDB" id="A0AAV7I1R5"/>
<evidence type="ECO:0000313" key="2">
    <source>
        <dbReference type="EMBL" id="KAH0540973.1"/>
    </source>
</evidence>
<name>A0AAV7I1R5_COTGL</name>
<dbReference type="Proteomes" id="UP000826195">
    <property type="component" value="Unassembled WGS sequence"/>
</dbReference>
<proteinExistence type="predicted"/>
<keyword evidence="3" id="KW-1185">Reference proteome</keyword>
<organism evidence="2 3">
    <name type="scientific">Cotesia glomerata</name>
    <name type="common">Lepidopteran parasitic wasp</name>
    <name type="synonym">Apanteles glomeratus</name>
    <dbReference type="NCBI Taxonomy" id="32391"/>
    <lineage>
        <taxon>Eukaryota</taxon>
        <taxon>Metazoa</taxon>
        <taxon>Ecdysozoa</taxon>
        <taxon>Arthropoda</taxon>
        <taxon>Hexapoda</taxon>
        <taxon>Insecta</taxon>
        <taxon>Pterygota</taxon>
        <taxon>Neoptera</taxon>
        <taxon>Endopterygota</taxon>
        <taxon>Hymenoptera</taxon>
        <taxon>Apocrita</taxon>
        <taxon>Ichneumonoidea</taxon>
        <taxon>Braconidae</taxon>
        <taxon>Microgastrinae</taxon>
        <taxon>Cotesia</taxon>
    </lineage>
</organism>
<evidence type="ECO:0000256" key="1">
    <source>
        <dbReference type="SAM" id="MobiDB-lite"/>
    </source>
</evidence>
<feature type="region of interest" description="Disordered" evidence="1">
    <location>
        <begin position="87"/>
        <end position="114"/>
    </location>
</feature>